<feature type="disulfide bond" evidence="6">
    <location>
        <begin position="1120"/>
        <end position="1147"/>
    </location>
</feature>
<keyword evidence="2 7" id="KW-0812">Transmembrane</keyword>
<feature type="signal peptide" evidence="8">
    <location>
        <begin position="1"/>
        <end position="20"/>
    </location>
</feature>
<dbReference type="PANTHER" id="PTHR13802:SF59">
    <property type="entry name" value="SUSHI DOMAIN-CONTAINING PROTEIN 2"/>
    <property type="match status" value="1"/>
</dbReference>
<keyword evidence="8" id="KW-0732">Signal</keyword>
<name>A0A210Q810_MIZYE</name>
<protein>
    <submittedName>
        <fullName evidence="13">Sushi, nidogen and EGF-like domain-containing protein 1</fullName>
    </submittedName>
</protein>
<feature type="domain" description="Sushi" evidence="10">
    <location>
        <begin position="1150"/>
        <end position="1207"/>
    </location>
</feature>
<dbReference type="GO" id="GO:0007160">
    <property type="term" value="P:cell-matrix adhesion"/>
    <property type="evidence" value="ECO:0007669"/>
    <property type="project" value="InterPro"/>
</dbReference>
<dbReference type="Pfam" id="PF06119">
    <property type="entry name" value="NIDO"/>
    <property type="match status" value="1"/>
</dbReference>
<dbReference type="SUPFAM" id="SSF57535">
    <property type="entry name" value="Complement control module/SCR domain"/>
    <property type="match status" value="7"/>
</dbReference>
<keyword evidence="5 6" id="KW-1015">Disulfide bond</keyword>
<dbReference type="SMART" id="SM00032">
    <property type="entry name" value="CCP"/>
    <property type="match status" value="7"/>
</dbReference>
<feature type="domain" description="Sushi" evidence="10">
    <location>
        <begin position="1092"/>
        <end position="1149"/>
    </location>
</feature>
<dbReference type="Proteomes" id="UP000242188">
    <property type="component" value="Unassembled WGS sequence"/>
</dbReference>
<reference evidence="13 14" key="1">
    <citation type="journal article" date="2017" name="Nat. Ecol. Evol.">
        <title>Scallop genome provides insights into evolution of bilaterian karyotype and development.</title>
        <authorList>
            <person name="Wang S."/>
            <person name="Zhang J."/>
            <person name="Jiao W."/>
            <person name="Li J."/>
            <person name="Xun X."/>
            <person name="Sun Y."/>
            <person name="Guo X."/>
            <person name="Huan P."/>
            <person name="Dong B."/>
            <person name="Zhang L."/>
            <person name="Hu X."/>
            <person name="Sun X."/>
            <person name="Wang J."/>
            <person name="Zhao C."/>
            <person name="Wang Y."/>
            <person name="Wang D."/>
            <person name="Huang X."/>
            <person name="Wang R."/>
            <person name="Lv J."/>
            <person name="Li Y."/>
            <person name="Zhang Z."/>
            <person name="Liu B."/>
            <person name="Lu W."/>
            <person name="Hui Y."/>
            <person name="Liang J."/>
            <person name="Zhou Z."/>
            <person name="Hou R."/>
            <person name="Li X."/>
            <person name="Liu Y."/>
            <person name="Li H."/>
            <person name="Ning X."/>
            <person name="Lin Y."/>
            <person name="Zhao L."/>
            <person name="Xing Q."/>
            <person name="Dou J."/>
            <person name="Li Y."/>
            <person name="Mao J."/>
            <person name="Guo H."/>
            <person name="Dou H."/>
            <person name="Li T."/>
            <person name="Mu C."/>
            <person name="Jiang W."/>
            <person name="Fu Q."/>
            <person name="Fu X."/>
            <person name="Miao Y."/>
            <person name="Liu J."/>
            <person name="Yu Q."/>
            <person name="Li R."/>
            <person name="Liao H."/>
            <person name="Li X."/>
            <person name="Kong Y."/>
            <person name="Jiang Z."/>
            <person name="Chourrout D."/>
            <person name="Li R."/>
            <person name="Bao Z."/>
        </authorList>
    </citation>
    <scope>NUCLEOTIDE SEQUENCE [LARGE SCALE GENOMIC DNA]</scope>
    <source>
        <strain evidence="13 14">PY_sf001</strain>
    </source>
</reference>
<evidence type="ECO:0000256" key="7">
    <source>
        <dbReference type="SAM" id="Phobius"/>
    </source>
</evidence>
<feature type="domain" description="AMOP" evidence="9">
    <location>
        <begin position="470"/>
        <end position="626"/>
    </location>
</feature>
<evidence type="ECO:0000313" key="14">
    <source>
        <dbReference type="Proteomes" id="UP000242188"/>
    </source>
</evidence>
<dbReference type="InterPro" id="IPR051495">
    <property type="entry name" value="Epithelial_Barrier/Signaling"/>
</dbReference>
<dbReference type="GO" id="GO:0016020">
    <property type="term" value="C:membrane"/>
    <property type="evidence" value="ECO:0007669"/>
    <property type="project" value="UniProtKB-SubCell"/>
</dbReference>
<dbReference type="InterPro" id="IPR056619">
    <property type="entry name" value="C8-3_MUC4"/>
</dbReference>
<dbReference type="SMART" id="SM00723">
    <property type="entry name" value="AMOP"/>
    <property type="match status" value="1"/>
</dbReference>
<sequence length="1401" mass="153537">METRYCCYLLFSFVLHIVSSIPSSAFYPFGSSVNDHSFPKNDDGSSPMVKISTFFPFFNSQHDSLFVNTNGAISFQKTLSQFTPAPFPLQDHRSIVAPFWADVDIRNGGTVWYRETTDPAILQRATDEIRLYNPDQSDFHASWVFVSTWDNVAFYGASTIGKTKRNTFQCVLITNGRHSFTVLNYAKVTWTTGTASNGNADTGLGGTPAQVGFNGGDGVNFYALDESRTSAIVNLAHLSNVKNGGKFVFRIDTAKIEKGGCNTGGTLVVYPFQVTMFGSQEITVSGPCFTANDTVWITFPNNDSQPCVRKSEFSARCRTPTFYVTGTIDMSMHITTADGHMSSYRGFCSVVNPLQSEPGLVRVFVGDWARGKTVTVNWRPDSLLFTESRANIDVYTIEPNDAGLPRFIFEKTLANSVIIRQARASFLFDVETNVVVLKMTETGQKNETKLRHSAWSDAFVVKPNLNSVKGHEEAKDTCRRQMVSDDKLPSLTDLNIQPCPCMEDQIEIDLARFRPDPLCNNQLSENLDFRTSRNCQQAEAKQCYRLNAPGPNGSGRLCCYDYLGNLMDAKTPSGGGTAHRYHYLGGPGNVPYLSTLVFDTFPYFYCCKYAKEIAGMSMCTQLLRQRPQGDCRNYQPIRSARLSGDPHFTTLDGLPYTFNGVGEFILLKHINDTFSAQVRMEQVAGPNGVLRKASVITAFSAKTLNVSDTVEVRLNSIRVADVLVNGEIVDFTHYRSLHFIGVSTTMTEHNSTDGSSKQINIIFTDPSLAFRILAYPSLLNVVVVSGSDSLRGNITGLLGNYNDNATDDFTTGDGRILSPNTTAREIHREFGSTWRVRRQDSLFTYPIGKNYTTFQDVAFTPVFPEPNQTFTPEARNICGDDVFCLYDYHTTGRADIAVATRAATQIFESIQRQAEPVIACNQPLDVAYGYWNSTGLVPNSTAVLVCEGGRRPNSSDVISCTLNGTWEHSDDACIEIRCGALPDIPNGRWMASSFLLGTNATLQCDIGSTLNGSHLMTCDENGEWNFNGQTCAIIDCGTPPSISHGQLVSAGTTFGQTAVLECDEGRVPVGIKDVVCGVNGTWETGTQTCDLIDCGHLPALPRGHWVANATTFGQRAKLACEEGRQPKGITTITCGLSGKWNNGTHTCDLVNCGPPPSVANGQWTGRVYTWGSVVRLRCDPGRTLVGNLTINCTAQGQWSSDGQTCVDVDCGNLTSDSHGQWISNGTTFGHTASLKCEIGRQPSGHGNVTCGHRGTWNDDKQTCDLVRCRLPSAVRDGYFGIADDDNCTRTTNGAEIDTYCYYGTVVQHVCETGWTLYGNETALCMADGKWSYEDQVCRQNPASSSTSLGSTVGGPVGGLSGATFTVAIIVFIIRRRRKRTRSSPLTVRYSPEKNYIVSGNL</sequence>
<dbReference type="STRING" id="6573.A0A210Q810"/>
<comment type="caution">
    <text evidence="13">The sequence shown here is derived from an EMBL/GenBank/DDBJ whole genome shotgun (WGS) entry which is preliminary data.</text>
</comment>
<feature type="disulfide bond" evidence="6">
    <location>
        <begin position="1062"/>
        <end position="1089"/>
    </location>
</feature>
<dbReference type="Pfam" id="PF00094">
    <property type="entry name" value="VWD"/>
    <property type="match status" value="1"/>
</dbReference>
<dbReference type="EMBL" id="NEDP02004656">
    <property type="protein sequence ID" value="OWF44878.1"/>
    <property type="molecule type" value="Genomic_DNA"/>
</dbReference>
<feature type="chain" id="PRO_5012555477" evidence="8">
    <location>
        <begin position="21"/>
        <end position="1401"/>
    </location>
</feature>
<feature type="disulfide bond" evidence="6">
    <location>
        <begin position="946"/>
        <end position="973"/>
    </location>
</feature>
<evidence type="ECO:0000256" key="1">
    <source>
        <dbReference type="ARBA" id="ARBA00004370"/>
    </source>
</evidence>
<organism evidence="13 14">
    <name type="scientific">Mizuhopecten yessoensis</name>
    <name type="common">Japanese scallop</name>
    <name type="synonym">Patinopecten yessoensis</name>
    <dbReference type="NCBI Taxonomy" id="6573"/>
    <lineage>
        <taxon>Eukaryota</taxon>
        <taxon>Metazoa</taxon>
        <taxon>Spiralia</taxon>
        <taxon>Lophotrochozoa</taxon>
        <taxon>Mollusca</taxon>
        <taxon>Bivalvia</taxon>
        <taxon>Autobranchia</taxon>
        <taxon>Pteriomorphia</taxon>
        <taxon>Pectinida</taxon>
        <taxon>Pectinoidea</taxon>
        <taxon>Pectinidae</taxon>
        <taxon>Mizuhopecten</taxon>
    </lineage>
</organism>
<dbReference type="Gene3D" id="2.10.70.10">
    <property type="entry name" value="Complement Module, domain 1"/>
    <property type="match status" value="7"/>
</dbReference>
<dbReference type="SMART" id="SM00539">
    <property type="entry name" value="NIDO"/>
    <property type="match status" value="1"/>
</dbReference>
<feature type="domain" description="Sushi" evidence="10">
    <location>
        <begin position="1034"/>
        <end position="1091"/>
    </location>
</feature>
<evidence type="ECO:0000256" key="4">
    <source>
        <dbReference type="ARBA" id="ARBA00023136"/>
    </source>
</evidence>
<dbReference type="Pfam" id="PF00084">
    <property type="entry name" value="Sushi"/>
    <property type="match status" value="7"/>
</dbReference>
<proteinExistence type="predicted"/>
<evidence type="ECO:0000313" key="13">
    <source>
        <dbReference type="EMBL" id="OWF44878.1"/>
    </source>
</evidence>
<dbReference type="Pfam" id="PF23263">
    <property type="entry name" value="C8-3_MUC4"/>
    <property type="match status" value="1"/>
</dbReference>
<dbReference type="PROSITE" id="PS50856">
    <property type="entry name" value="AMOP"/>
    <property type="match status" value="1"/>
</dbReference>
<evidence type="ECO:0000256" key="3">
    <source>
        <dbReference type="ARBA" id="ARBA00022989"/>
    </source>
</evidence>
<evidence type="ECO:0000256" key="6">
    <source>
        <dbReference type="PROSITE-ProRule" id="PRU00302"/>
    </source>
</evidence>
<dbReference type="InterPro" id="IPR005533">
    <property type="entry name" value="AMOP_dom"/>
</dbReference>
<evidence type="ECO:0000256" key="5">
    <source>
        <dbReference type="ARBA" id="ARBA00023157"/>
    </source>
</evidence>
<dbReference type="OrthoDB" id="6236007at2759"/>
<dbReference type="PROSITE" id="PS50923">
    <property type="entry name" value="SUSHI"/>
    <property type="match status" value="7"/>
</dbReference>
<feature type="domain" description="Sushi" evidence="10">
    <location>
        <begin position="976"/>
        <end position="1033"/>
    </location>
</feature>
<evidence type="ECO:0000259" key="12">
    <source>
        <dbReference type="PROSITE" id="PS51233"/>
    </source>
</evidence>
<dbReference type="InterPro" id="IPR001846">
    <property type="entry name" value="VWF_type-D"/>
</dbReference>
<dbReference type="PROSITE" id="PS51233">
    <property type="entry name" value="VWFD"/>
    <property type="match status" value="1"/>
</dbReference>
<dbReference type="InterPro" id="IPR035976">
    <property type="entry name" value="Sushi/SCR/CCP_sf"/>
</dbReference>
<feature type="domain" description="Sushi" evidence="10">
    <location>
        <begin position="1208"/>
        <end position="1265"/>
    </location>
</feature>
<feature type="disulfide bond" evidence="6">
    <location>
        <begin position="1004"/>
        <end position="1031"/>
    </location>
</feature>
<evidence type="ECO:0000256" key="2">
    <source>
        <dbReference type="ARBA" id="ARBA00022692"/>
    </source>
</evidence>
<evidence type="ECO:0000259" key="11">
    <source>
        <dbReference type="PROSITE" id="PS51220"/>
    </source>
</evidence>
<keyword evidence="4 7" id="KW-0472">Membrane</keyword>
<dbReference type="PROSITE" id="PS51220">
    <property type="entry name" value="NIDO"/>
    <property type="match status" value="1"/>
</dbReference>
<keyword evidence="14" id="KW-1185">Reference proteome</keyword>
<feature type="domain" description="Sushi" evidence="10">
    <location>
        <begin position="1285"/>
        <end position="1339"/>
    </location>
</feature>
<accession>A0A210Q810</accession>
<dbReference type="SMART" id="SM00216">
    <property type="entry name" value="VWD"/>
    <property type="match status" value="1"/>
</dbReference>
<comment type="subcellular location">
    <subcellularLocation>
        <location evidence="1">Membrane</location>
    </subcellularLocation>
</comment>
<feature type="domain" description="NIDO" evidence="11">
    <location>
        <begin position="98"/>
        <end position="254"/>
    </location>
</feature>
<keyword evidence="3 7" id="KW-1133">Transmembrane helix</keyword>
<dbReference type="InterPro" id="IPR000436">
    <property type="entry name" value="Sushi_SCR_CCP_dom"/>
</dbReference>
<feature type="domain" description="Sushi" evidence="10">
    <location>
        <begin position="918"/>
        <end position="975"/>
    </location>
</feature>
<evidence type="ECO:0000259" key="9">
    <source>
        <dbReference type="PROSITE" id="PS50856"/>
    </source>
</evidence>
<feature type="disulfide bond" evidence="6">
    <location>
        <begin position="1178"/>
        <end position="1205"/>
    </location>
</feature>
<keyword evidence="6" id="KW-0768">Sushi</keyword>
<comment type="caution">
    <text evidence="6">Lacks conserved residue(s) required for the propagation of feature annotation.</text>
</comment>
<gene>
    <name evidence="13" type="ORF">KP79_PYT10042</name>
</gene>
<feature type="disulfide bond" evidence="6">
    <location>
        <begin position="1310"/>
        <end position="1337"/>
    </location>
</feature>
<dbReference type="Pfam" id="PF03782">
    <property type="entry name" value="AMOP"/>
    <property type="match status" value="1"/>
</dbReference>
<evidence type="ECO:0000256" key="8">
    <source>
        <dbReference type="SAM" id="SignalP"/>
    </source>
</evidence>
<feature type="disulfide bond" evidence="6">
    <location>
        <begin position="1236"/>
        <end position="1263"/>
    </location>
</feature>
<evidence type="ECO:0000259" key="10">
    <source>
        <dbReference type="PROSITE" id="PS50923"/>
    </source>
</evidence>
<dbReference type="CDD" id="cd00033">
    <property type="entry name" value="CCP"/>
    <property type="match status" value="6"/>
</dbReference>
<feature type="domain" description="VWFD" evidence="12">
    <location>
        <begin position="638"/>
        <end position="842"/>
    </location>
</feature>
<dbReference type="PANTHER" id="PTHR13802">
    <property type="entry name" value="MUCIN 4-RELATED"/>
    <property type="match status" value="1"/>
</dbReference>
<feature type="transmembrane region" description="Helical" evidence="7">
    <location>
        <begin position="1352"/>
        <end position="1373"/>
    </location>
</feature>
<dbReference type="InterPro" id="IPR003886">
    <property type="entry name" value="NIDO_dom"/>
</dbReference>